<protein>
    <submittedName>
        <fullName evidence="2">Uncharacterized protein</fullName>
    </submittedName>
</protein>
<keyword evidence="3" id="KW-1185">Reference proteome</keyword>
<keyword evidence="1" id="KW-1133">Transmembrane helix</keyword>
<sequence>MLDGILTVLGIAPLQSLGESMRSSKTLTIMVVTGLVLFGGFVLFLYKIAGMQ</sequence>
<name>A0AAE9Z5J5_9GAMM</name>
<dbReference type="RefSeq" id="WP_161797938.1">
    <property type="nucleotide sequence ID" value="NZ_CP059733.1"/>
</dbReference>
<evidence type="ECO:0000313" key="3">
    <source>
        <dbReference type="Proteomes" id="UP000032352"/>
    </source>
</evidence>
<reference evidence="2 3" key="1">
    <citation type="journal article" date="2015" name="Genome Announc.">
        <title>Draft Genome Sequences of Marine Isolates of Thalassomonas viridans and Thalassomonas actiniarum.</title>
        <authorList>
            <person name="Olonade I."/>
            <person name="van Zyl L.J."/>
            <person name="Trindade M."/>
        </authorList>
    </citation>
    <scope>NUCLEOTIDE SEQUENCE [LARGE SCALE GENOMIC DNA]</scope>
    <source>
        <strain evidence="2 3">XOM25</strain>
    </source>
</reference>
<evidence type="ECO:0000313" key="2">
    <source>
        <dbReference type="EMBL" id="WDE06474.1"/>
    </source>
</evidence>
<organism evidence="2 3">
    <name type="scientific">Thalassomonas viridans</name>
    <dbReference type="NCBI Taxonomy" id="137584"/>
    <lineage>
        <taxon>Bacteria</taxon>
        <taxon>Pseudomonadati</taxon>
        <taxon>Pseudomonadota</taxon>
        <taxon>Gammaproteobacteria</taxon>
        <taxon>Alteromonadales</taxon>
        <taxon>Colwelliaceae</taxon>
        <taxon>Thalassomonas</taxon>
    </lineage>
</organism>
<proteinExistence type="predicted"/>
<dbReference type="KEGG" id="tvd:SG34_006020"/>
<accession>A0AAE9Z5J5</accession>
<dbReference type="AlphaFoldDB" id="A0AAE9Z5J5"/>
<dbReference type="Proteomes" id="UP000032352">
    <property type="component" value="Chromosome"/>
</dbReference>
<keyword evidence="1" id="KW-0812">Transmembrane</keyword>
<feature type="transmembrane region" description="Helical" evidence="1">
    <location>
        <begin position="28"/>
        <end position="46"/>
    </location>
</feature>
<keyword evidence="1" id="KW-0472">Membrane</keyword>
<evidence type="ECO:0000256" key="1">
    <source>
        <dbReference type="SAM" id="Phobius"/>
    </source>
</evidence>
<reference evidence="2 3" key="2">
    <citation type="journal article" date="2022" name="Mar. Drugs">
        <title>Bioassay-Guided Fractionation Leads to the Detection of Cholic Acid Generated by the Rare Thalassomonas sp.</title>
        <authorList>
            <person name="Pheiffer F."/>
            <person name="Schneider Y.K."/>
            <person name="Hansen E.H."/>
            <person name="Andersen J.H."/>
            <person name="Isaksson J."/>
            <person name="Busche T."/>
            <person name="R C."/>
            <person name="Kalinowski J."/>
            <person name="Zyl L.V."/>
            <person name="Trindade M."/>
        </authorList>
    </citation>
    <scope>NUCLEOTIDE SEQUENCE [LARGE SCALE GENOMIC DNA]</scope>
    <source>
        <strain evidence="2 3">XOM25</strain>
    </source>
</reference>
<dbReference type="EMBL" id="CP059733">
    <property type="protein sequence ID" value="WDE06474.1"/>
    <property type="molecule type" value="Genomic_DNA"/>
</dbReference>
<gene>
    <name evidence="2" type="ORF">SG34_006020</name>
</gene>